<evidence type="ECO:0000313" key="3">
    <source>
        <dbReference type="EMBL" id="CCX06469.1"/>
    </source>
</evidence>
<accession>U4L8J8</accession>
<dbReference type="PANTHER" id="PTHR42899:SF1">
    <property type="entry name" value="SPERMATOGENESIS-ASSOCIATED PROTEIN 20"/>
    <property type="match status" value="1"/>
</dbReference>
<evidence type="ECO:0000313" key="4">
    <source>
        <dbReference type="Proteomes" id="UP000018144"/>
    </source>
</evidence>
<dbReference type="PIRSF" id="PIRSF006402">
    <property type="entry name" value="UCP006402_thioredoxin"/>
    <property type="match status" value="1"/>
</dbReference>
<dbReference type="InterPro" id="IPR024705">
    <property type="entry name" value="Ssp411"/>
</dbReference>
<dbReference type="EMBL" id="HF935290">
    <property type="protein sequence ID" value="CCX06469.1"/>
    <property type="molecule type" value="Genomic_DNA"/>
</dbReference>
<evidence type="ECO:0000256" key="1">
    <source>
        <dbReference type="SAM" id="MobiDB-lite"/>
    </source>
</evidence>
<organism evidence="3 4">
    <name type="scientific">Pyronema omphalodes (strain CBS 100304)</name>
    <name type="common">Pyronema confluens</name>
    <dbReference type="NCBI Taxonomy" id="1076935"/>
    <lineage>
        <taxon>Eukaryota</taxon>
        <taxon>Fungi</taxon>
        <taxon>Dikarya</taxon>
        <taxon>Ascomycota</taxon>
        <taxon>Pezizomycotina</taxon>
        <taxon>Pezizomycetes</taxon>
        <taxon>Pezizales</taxon>
        <taxon>Pyronemataceae</taxon>
        <taxon>Pyronema</taxon>
    </lineage>
</organism>
<dbReference type="AlphaFoldDB" id="U4L8J8"/>
<dbReference type="InterPro" id="IPR036249">
    <property type="entry name" value="Thioredoxin-like_sf"/>
</dbReference>
<dbReference type="SUPFAM" id="SSF48208">
    <property type="entry name" value="Six-hairpin glycosidases"/>
    <property type="match status" value="1"/>
</dbReference>
<dbReference type="CDD" id="cd02955">
    <property type="entry name" value="SSP411"/>
    <property type="match status" value="1"/>
</dbReference>
<dbReference type="PANTHER" id="PTHR42899">
    <property type="entry name" value="SPERMATOGENESIS-ASSOCIATED PROTEIN 20"/>
    <property type="match status" value="1"/>
</dbReference>
<dbReference type="Gene3D" id="1.50.10.10">
    <property type="match status" value="1"/>
</dbReference>
<dbReference type="STRING" id="1076935.U4L8J8"/>
<reference evidence="3 4" key="1">
    <citation type="journal article" date="2013" name="PLoS Genet.">
        <title>The genome and development-dependent transcriptomes of Pyronema confluens: a window into fungal evolution.</title>
        <authorList>
            <person name="Traeger S."/>
            <person name="Altegoer F."/>
            <person name="Freitag M."/>
            <person name="Gabaldon T."/>
            <person name="Kempken F."/>
            <person name="Kumar A."/>
            <person name="Marcet-Houben M."/>
            <person name="Poggeler S."/>
            <person name="Stajich J.E."/>
            <person name="Nowrousian M."/>
        </authorList>
    </citation>
    <scope>NUCLEOTIDE SEQUENCE [LARGE SCALE GENOMIC DNA]</scope>
    <source>
        <strain evidence="4">CBS 100304</strain>
        <tissue evidence="3">Vegetative mycelium</tissue>
    </source>
</reference>
<dbReference type="InterPro" id="IPR008928">
    <property type="entry name" value="6-hairpin_glycosidase_sf"/>
</dbReference>
<feature type="compositionally biased region" description="Polar residues" evidence="1">
    <location>
        <begin position="1"/>
        <end position="24"/>
    </location>
</feature>
<sequence>MSDSKASPFSTGGSAASRGSQPIATNARGIQGTTATTESTRTSTAGELVLENKLEDALSPYVRRHATNPVHWQQWCPETLQLAKKHNRVLFVSIGYAACHWKQVMERESFENDDIAKLLNDNFIPVKVDREERPDIDRIYMNFVEATTGSGGWPLNVFLTPDLKPVFGGTYWPGPESVSTPDFAVTFQSVLEKVATTWEEQPTKFLASAEEILLRLEEFTDEGLKGTGDDEEETLDLDLLEEAFTQFNKRYDPVHGGFGLPPKFPLPVKLALLLRMGVFPKTVRDIIGEDGYKAAKEMAITTLVNMARGGIHDQIGRGFSRYSVTADWSLPHFEKMLYDNAQLLGVYLDAYLVTGDSYLLETAISTADYLCDDALKNPAGGFYSSEGADSLYRRTDSEKREGAFYVWTRREFDVILGEQESSICAAYWNVHSDGNVATEDDQHDEFLDQNCLMVSTSIEQLSETYGMSKEQINTILQEGRRKLLEHRNKERPRPSLDNKIIASWNGLAIAALSRAAAVLHSIDPTRSKNCVESAKAAAAFIRKNLYDESTRRLKRAFRETPGTGPAFADDYAYMIHGLLSLYETTFDASFLKWAVTLQESMIELFLDTELGGFFVSEKSMDDLILRLKDGLDSQEPSTNGIAADNLYRLSSMLGDQQYAKYAWRTCTAFSAEILEHPSMFASHMTSIVSANMGMRSIVIVGKKEDAEVQAQLNTLRSKLLTNTTVVHIYPGIENTAEGKWLLDTNSTLKAQLDAYKDKPMAQVCQGQKCLNAFDMSELDKALEQ</sequence>
<keyword evidence="4" id="KW-1185">Reference proteome</keyword>
<dbReference type="OrthoDB" id="1923667at2759"/>
<proteinExistence type="predicted"/>
<gene>
    <name evidence="3" type="ORF">PCON_06056</name>
</gene>
<dbReference type="InterPro" id="IPR012341">
    <property type="entry name" value="6hp_glycosidase-like_sf"/>
</dbReference>
<dbReference type="InterPro" id="IPR004879">
    <property type="entry name" value="Ssp411-like_TRX"/>
</dbReference>
<dbReference type="GO" id="GO:0003824">
    <property type="term" value="F:catalytic activity"/>
    <property type="evidence" value="ECO:0007669"/>
    <property type="project" value="UniProtKB-ARBA"/>
</dbReference>
<dbReference type="Gene3D" id="3.40.30.10">
    <property type="entry name" value="Glutaredoxin"/>
    <property type="match status" value="1"/>
</dbReference>
<dbReference type="OMA" id="PFYFGTY"/>
<evidence type="ECO:0000259" key="2">
    <source>
        <dbReference type="Pfam" id="PF03190"/>
    </source>
</evidence>
<dbReference type="GO" id="GO:0005975">
    <property type="term" value="P:carbohydrate metabolic process"/>
    <property type="evidence" value="ECO:0007669"/>
    <property type="project" value="InterPro"/>
</dbReference>
<protein>
    <submittedName>
        <fullName evidence="3">Similar to Spermatogenesis-associated protein 20 acc. no. Q80YT5</fullName>
    </submittedName>
</protein>
<dbReference type="eggNOG" id="KOG2244">
    <property type="taxonomic scope" value="Eukaryota"/>
</dbReference>
<dbReference type="Pfam" id="PF03190">
    <property type="entry name" value="Thioredox_DsbH"/>
    <property type="match status" value="1"/>
</dbReference>
<feature type="compositionally biased region" description="Low complexity" evidence="1">
    <location>
        <begin position="32"/>
        <end position="46"/>
    </location>
</feature>
<dbReference type="SUPFAM" id="SSF52833">
    <property type="entry name" value="Thioredoxin-like"/>
    <property type="match status" value="1"/>
</dbReference>
<feature type="region of interest" description="Disordered" evidence="1">
    <location>
        <begin position="1"/>
        <end position="46"/>
    </location>
</feature>
<dbReference type="Proteomes" id="UP000018144">
    <property type="component" value="Unassembled WGS sequence"/>
</dbReference>
<name>U4L8J8_PYROM</name>
<feature type="domain" description="Spermatogenesis-associated protein 20-like TRX" evidence="2">
    <location>
        <begin position="52"/>
        <end position="216"/>
    </location>
</feature>